<evidence type="ECO:0000313" key="2">
    <source>
        <dbReference type="Proteomes" id="UP000239899"/>
    </source>
</evidence>
<dbReference type="EMBL" id="LHPG02000013">
    <property type="protein sequence ID" value="PRW44598.1"/>
    <property type="molecule type" value="Genomic_DNA"/>
</dbReference>
<name>A0A2P6TKN5_CHLSO</name>
<evidence type="ECO:0000313" key="1">
    <source>
        <dbReference type="EMBL" id="PRW44598.1"/>
    </source>
</evidence>
<sequence>MASPAQIKIHRTVIHPARGCCATLCKAMFNVDPSDDNCNMIIEVSHDANVPLTITELPKGKGAVEQKHVVQPGKSYRLIGTWTYLFDDARPFKVSETTSRIQEGEEEARRN</sequence>
<organism evidence="1 2">
    <name type="scientific">Chlorella sorokiniana</name>
    <name type="common">Freshwater green alga</name>
    <dbReference type="NCBI Taxonomy" id="3076"/>
    <lineage>
        <taxon>Eukaryota</taxon>
        <taxon>Viridiplantae</taxon>
        <taxon>Chlorophyta</taxon>
        <taxon>core chlorophytes</taxon>
        <taxon>Trebouxiophyceae</taxon>
        <taxon>Chlorellales</taxon>
        <taxon>Chlorellaceae</taxon>
        <taxon>Chlorella clade</taxon>
        <taxon>Chlorella</taxon>
    </lineage>
</organism>
<keyword evidence="2" id="KW-1185">Reference proteome</keyword>
<reference evidence="1 2" key="1">
    <citation type="journal article" date="2018" name="Plant J.">
        <title>Genome sequences of Chlorella sorokiniana UTEX 1602 and Micractinium conductrix SAG 241.80: implications to maltose excretion by a green alga.</title>
        <authorList>
            <person name="Arriola M.B."/>
            <person name="Velmurugan N."/>
            <person name="Zhang Y."/>
            <person name="Plunkett M.H."/>
            <person name="Hondzo H."/>
            <person name="Barney B.M."/>
        </authorList>
    </citation>
    <scope>NUCLEOTIDE SEQUENCE [LARGE SCALE GENOMIC DNA]</scope>
    <source>
        <strain evidence="2">UTEX 1602</strain>
    </source>
</reference>
<protein>
    <submittedName>
        <fullName evidence="1">Isochorismatase</fullName>
    </submittedName>
</protein>
<accession>A0A2P6TKN5</accession>
<dbReference type="AlphaFoldDB" id="A0A2P6TKN5"/>
<proteinExistence type="predicted"/>
<comment type="caution">
    <text evidence="1">The sequence shown here is derived from an EMBL/GenBank/DDBJ whole genome shotgun (WGS) entry which is preliminary data.</text>
</comment>
<gene>
    <name evidence="1" type="ORF">C2E21_6853</name>
</gene>
<dbReference type="OrthoDB" id="10361894at2759"/>
<dbReference type="Proteomes" id="UP000239899">
    <property type="component" value="Unassembled WGS sequence"/>
</dbReference>